<gene>
    <name evidence="2" type="primary">spoIIIAC</name>
    <name evidence="2" type="ORF">IAD24_04300</name>
</gene>
<keyword evidence="1" id="KW-0472">Membrane</keyword>
<dbReference type="InterPro" id="IPR025664">
    <property type="entry name" value="Spore_III_AC/AD"/>
</dbReference>
<dbReference type="EMBL" id="DVNZ01000133">
    <property type="protein sequence ID" value="HIU94360.1"/>
    <property type="molecule type" value="Genomic_DNA"/>
</dbReference>
<sequence length="65" mass="7059">MDVEILFKIAGVGVIAAIVTQLLKQSGRDELATIAAIAGLIIGLLMMLDMVEELLSTVRQTFHLY</sequence>
<reference evidence="2" key="1">
    <citation type="submission" date="2020-10" db="EMBL/GenBank/DDBJ databases">
        <authorList>
            <person name="Gilroy R."/>
        </authorList>
    </citation>
    <scope>NUCLEOTIDE SEQUENCE</scope>
    <source>
        <strain evidence="2">ChiGjej2B2-16831</strain>
    </source>
</reference>
<protein>
    <submittedName>
        <fullName evidence="2">Stage III sporulation protein AC</fullName>
    </submittedName>
</protein>
<feature type="transmembrane region" description="Helical" evidence="1">
    <location>
        <begin position="6"/>
        <end position="23"/>
    </location>
</feature>
<evidence type="ECO:0000256" key="1">
    <source>
        <dbReference type="SAM" id="Phobius"/>
    </source>
</evidence>
<keyword evidence="1" id="KW-1133">Transmembrane helix</keyword>
<dbReference type="NCBIfam" id="TIGR02848">
    <property type="entry name" value="spore_III_AC"/>
    <property type="match status" value="1"/>
</dbReference>
<reference evidence="2" key="2">
    <citation type="journal article" date="2021" name="PeerJ">
        <title>Extensive microbial diversity within the chicken gut microbiome revealed by metagenomics and culture.</title>
        <authorList>
            <person name="Gilroy R."/>
            <person name="Ravi A."/>
            <person name="Getino M."/>
            <person name="Pursley I."/>
            <person name="Horton D.L."/>
            <person name="Alikhan N.F."/>
            <person name="Baker D."/>
            <person name="Gharbi K."/>
            <person name="Hall N."/>
            <person name="Watson M."/>
            <person name="Adriaenssens E.M."/>
            <person name="Foster-Nyarko E."/>
            <person name="Jarju S."/>
            <person name="Secka A."/>
            <person name="Antonio M."/>
            <person name="Oren A."/>
            <person name="Chaudhuri R.R."/>
            <person name="La Ragione R."/>
            <person name="Hildebrand F."/>
            <person name="Pallen M.J."/>
        </authorList>
    </citation>
    <scope>NUCLEOTIDE SEQUENCE</scope>
    <source>
        <strain evidence="2">ChiGjej2B2-16831</strain>
    </source>
</reference>
<keyword evidence="1" id="KW-0812">Transmembrane</keyword>
<name>A0A9D1ST47_9FIRM</name>
<accession>A0A9D1ST47</accession>
<organism evidence="2 3">
    <name type="scientific">Candidatus Aphodomorpha intestinavium</name>
    <dbReference type="NCBI Taxonomy" id="2840672"/>
    <lineage>
        <taxon>Bacteria</taxon>
        <taxon>Bacillati</taxon>
        <taxon>Bacillota</taxon>
        <taxon>Clostridia</taxon>
        <taxon>Eubacteriales</taxon>
        <taxon>Candidatus Aphodomorpha</taxon>
    </lineage>
</organism>
<proteinExistence type="predicted"/>
<dbReference type="Pfam" id="PF06686">
    <property type="entry name" value="SpoIIIAC"/>
    <property type="match status" value="1"/>
</dbReference>
<dbReference type="Proteomes" id="UP000824128">
    <property type="component" value="Unassembled WGS sequence"/>
</dbReference>
<dbReference type="InterPro" id="IPR009570">
    <property type="entry name" value="Spore_III_AC"/>
</dbReference>
<dbReference type="AlphaFoldDB" id="A0A9D1ST47"/>
<evidence type="ECO:0000313" key="3">
    <source>
        <dbReference type="Proteomes" id="UP000824128"/>
    </source>
</evidence>
<evidence type="ECO:0000313" key="2">
    <source>
        <dbReference type="EMBL" id="HIU94360.1"/>
    </source>
</evidence>
<feature type="transmembrane region" description="Helical" evidence="1">
    <location>
        <begin position="30"/>
        <end position="48"/>
    </location>
</feature>
<comment type="caution">
    <text evidence="2">The sequence shown here is derived from an EMBL/GenBank/DDBJ whole genome shotgun (WGS) entry which is preliminary data.</text>
</comment>